<gene>
    <name evidence="1" type="ORF">TNCT_718801</name>
</gene>
<dbReference type="AlphaFoldDB" id="A0A8X6KHL8"/>
<protein>
    <submittedName>
        <fullName evidence="1">Uncharacterized protein</fullName>
    </submittedName>
</protein>
<comment type="caution">
    <text evidence="1">The sequence shown here is derived from an EMBL/GenBank/DDBJ whole genome shotgun (WGS) entry which is preliminary data.</text>
</comment>
<dbReference type="EMBL" id="BMAO01031313">
    <property type="protein sequence ID" value="GFQ74119.1"/>
    <property type="molecule type" value="Genomic_DNA"/>
</dbReference>
<proteinExistence type="predicted"/>
<dbReference type="OrthoDB" id="6409306at2759"/>
<reference evidence="1" key="1">
    <citation type="submission" date="2020-07" db="EMBL/GenBank/DDBJ databases">
        <title>Multicomponent nature underlies the extraordinary mechanical properties of spider dragline silk.</title>
        <authorList>
            <person name="Kono N."/>
            <person name="Nakamura H."/>
            <person name="Mori M."/>
            <person name="Yoshida Y."/>
            <person name="Ohtoshi R."/>
            <person name="Malay A.D."/>
            <person name="Moran D.A.P."/>
            <person name="Tomita M."/>
            <person name="Numata K."/>
            <person name="Arakawa K."/>
        </authorList>
    </citation>
    <scope>NUCLEOTIDE SEQUENCE</scope>
</reference>
<keyword evidence="2" id="KW-1185">Reference proteome</keyword>
<dbReference type="Proteomes" id="UP000887116">
    <property type="component" value="Unassembled WGS sequence"/>
</dbReference>
<name>A0A8X6KHL8_TRICU</name>
<organism evidence="1 2">
    <name type="scientific">Trichonephila clavata</name>
    <name type="common">Joro spider</name>
    <name type="synonym">Nephila clavata</name>
    <dbReference type="NCBI Taxonomy" id="2740835"/>
    <lineage>
        <taxon>Eukaryota</taxon>
        <taxon>Metazoa</taxon>
        <taxon>Ecdysozoa</taxon>
        <taxon>Arthropoda</taxon>
        <taxon>Chelicerata</taxon>
        <taxon>Arachnida</taxon>
        <taxon>Araneae</taxon>
        <taxon>Araneomorphae</taxon>
        <taxon>Entelegynae</taxon>
        <taxon>Araneoidea</taxon>
        <taxon>Nephilidae</taxon>
        <taxon>Trichonephila</taxon>
    </lineage>
</organism>
<evidence type="ECO:0000313" key="1">
    <source>
        <dbReference type="EMBL" id="GFQ74119.1"/>
    </source>
</evidence>
<accession>A0A8X6KHL8</accession>
<sequence length="77" mass="8719">MATVDYESVAIETRHGAAQRWEKVGTHAMYFVVLSRGEPILQRSTVFGKRDGQISRAEENGHICNEIPSRLNEIYVV</sequence>
<evidence type="ECO:0000313" key="2">
    <source>
        <dbReference type="Proteomes" id="UP000887116"/>
    </source>
</evidence>